<feature type="transmembrane region" description="Helical" evidence="1">
    <location>
        <begin position="372"/>
        <end position="399"/>
    </location>
</feature>
<feature type="transmembrane region" description="Helical" evidence="1">
    <location>
        <begin position="82"/>
        <end position="105"/>
    </location>
</feature>
<feature type="transmembrane region" description="Helical" evidence="1">
    <location>
        <begin position="289"/>
        <end position="310"/>
    </location>
</feature>
<feature type="transmembrane region" description="Helical" evidence="1">
    <location>
        <begin position="125"/>
        <end position="153"/>
    </location>
</feature>
<protein>
    <submittedName>
        <fullName evidence="2">Uncharacterized protein</fullName>
    </submittedName>
</protein>
<keyword evidence="1" id="KW-1133">Transmembrane helix</keyword>
<feature type="transmembrane region" description="Helical" evidence="1">
    <location>
        <begin position="266"/>
        <end position="283"/>
    </location>
</feature>
<dbReference type="OrthoDB" id="2960907at2"/>
<accession>A0A2T6C8P8</accession>
<dbReference type="Proteomes" id="UP000244240">
    <property type="component" value="Unassembled WGS sequence"/>
</dbReference>
<feature type="transmembrane region" description="Helical" evidence="1">
    <location>
        <begin position="411"/>
        <end position="431"/>
    </location>
</feature>
<feature type="transmembrane region" description="Helical" evidence="1">
    <location>
        <begin position="28"/>
        <end position="47"/>
    </location>
</feature>
<organism evidence="2 3">
    <name type="scientific">Melghirimyces profundicolus</name>
    <dbReference type="NCBI Taxonomy" id="1242148"/>
    <lineage>
        <taxon>Bacteria</taxon>
        <taxon>Bacillati</taxon>
        <taxon>Bacillota</taxon>
        <taxon>Bacilli</taxon>
        <taxon>Bacillales</taxon>
        <taxon>Thermoactinomycetaceae</taxon>
        <taxon>Melghirimyces</taxon>
    </lineage>
</organism>
<dbReference type="EMBL" id="QBKR01000002">
    <property type="protein sequence ID" value="PTX64669.1"/>
    <property type="molecule type" value="Genomic_DNA"/>
</dbReference>
<feature type="transmembrane region" description="Helical" evidence="1">
    <location>
        <begin position="53"/>
        <end position="70"/>
    </location>
</feature>
<feature type="transmembrane region" description="Helical" evidence="1">
    <location>
        <begin position="451"/>
        <end position="471"/>
    </location>
</feature>
<proteinExistence type="predicted"/>
<keyword evidence="3" id="KW-1185">Reference proteome</keyword>
<sequence>MSIQSRHIRATVFTGAILLHLISTSAHVHLFDFVISLLSIVAVAIAIPHASSMARTLTFIFILSGSWMLWARGIHLPQYISLYGNMLHLLSLFVIIPLLAIPIQLGGYSKIIKRLLHLKVRSQQHLYQLISGSSFFLSCFMNLATLPMMYYSVKDTIDQYPIQSHKRFVSMSIVHGYALPILWTPVAPIVGVVLDLTGVSWIRMFPVLLSLSLGGLILDWSIHFLMKNRLSFSKIQDKQARREAATTLEEGFMIDKSEAKIIKRKLMQLGLVISFFILLITTLEHALPIGMVLTTVLMTFPFAAIWSGLMGKGASFLEKASRHVSRYVPDMAEQFAIFLSAGFFVKALELTGHNHEVNVVVQGLNHWMGDPLFLALLPFIPLGLSFTGMHPVVAIALLAESLNPQLLGISVEKLTVALLGGAVTTFLMGPFNATIGIMSSIIKETPLRISAWNGSFTAGFVVLLIGFLYFLP</sequence>
<feature type="transmembrane region" description="Helical" evidence="1">
    <location>
        <begin position="174"/>
        <end position="194"/>
    </location>
</feature>
<evidence type="ECO:0000256" key="1">
    <source>
        <dbReference type="SAM" id="Phobius"/>
    </source>
</evidence>
<reference evidence="2 3" key="1">
    <citation type="submission" date="2018-04" db="EMBL/GenBank/DDBJ databases">
        <title>Genomic Encyclopedia of Archaeal and Bacterial Type Strains, Phase II (KMG-II): from individual species to whole genera.</title>
        <authorList>
            <person name="Goeker M."/>
        </authorList>
    </citation>
    <scope>NUCLEOTIDE SEQUENCE [LARGE SCALE GENOMIC DNA]</scope>
    <source>
        <strain evidence="2 3">DSM 45787</strain>
    </source>
</reference>
<name>A0A2T6C8P8_9BACL</name>
<evidence type="ECO:0000313" key="2">
    <source>
        <dbReference type="EMBL" id="PTX64669.1"/>
    </source>
</evidence>
<gene>
    <name evidence="2" type="ORF">C8P63_102163</name>
</gene>
<keyword evidence="1" id="KW-0472">Membrane</keyword>
<comment type="caution">
    <text evidence="2">The sequence shown here is derived from an EMBL/GenBank/DDBJ whole genome shotgun (WGS) entry which is preliminary data.</text>
</comment>
<keyword evidence="1" id="KW-0812">Transmembrane</keyword>
<dbReference type="RefSeq" id="WP_108021727.1">
    <property type="nucleotide sequence ID" value="NZ_QBKR01000002.1"/>
</dbReference>
<evidence type="ECO:0000313" key="3">
    <source>
        <dbReference type="Proteomes" id="UP000244240"/>
    </source>
</evidence>
<dbReference type="AlphaFoldDB" id="A0A2T6C8P8"/>